<keyword evidence="2 4" id="KW-0479">Metal-binding</keyword>
<dbReference type="SUPFAM" id="SSF46626">
    <property type="entry name" value="Cytochrome c"/>
    <property type="match status" value="1"/>
</dbReference>
<dbReference type="PROSITE" id="PS51007">
    <property type="entry name" value="CYTC"/>
    <property type="match status" value="1"/>
</dbReference>
<feature type="domain" description="Cytochrome c" evidence="6">
    <location>
        <begin position="57"/>
        <end position="144"/>
    </location>
</feature>
<keyword evidence="5" id="KW-0732">Signal</keyword>
<evidence type="ECO:0000256" key="4">
    <source>
        <dbReference type="PROSITE-ProRule" id="PRU00433"/>
    </source>
</evidence>
<protein>
    <submittedName>
        <fullName evidence="8">C-type cytochrome, methanol metabolism-related</fullName>
    </submittedName>
</protein>
<evidence type="ECO:0000259" key="6">
    <source>
        <dbReference type="PROSITE" id="PS51007"/>
    </source>
</evidence>
<dbReference type="GO" id="GO:0020037">
    <property type="term" value="F:heme binding"/>
    <property type="evidence" value="ECO:0007669"/>
    <property type="project" value="InterPro"/>
</dbReference>
<keyword evidence="9" id="KW-1185">Reference proteome</keyword>
<feature type="signal peptide" evidence="5">
    <location>
        <begin position="1"/>
        <end position="19"/>
    </location>
</feature>
<dbReference type="Gene3D" id="1.10.760.10">
    <property type="entry name" value="Cytochrome c-like domain"/>
    <property type="match status" value="1"/>
</dbReference>
<dbReference type="InterPro" id="IPR009056">
    <property type="entry name" value="Cyt_c-like_dom"/>
</dbReference>
<gene>
    <name evidence="7" type="ORF">LMG27198_04910</name>
    <name evidence="8" type="ORF">LMG27198_13030</name>
</gene>
<dbReference type="InterPro" id="IPR036909">
    <property type="entry name" value="Cyt_c-like_dom_sf"/>
</dbReference>
<dbReference type="Pfam" id="PF13442">
    <property type="entry name" value="Cytochrome_CBB3"/>
    <property type="match status" value="1"/>
</dbReference>
<dbReference type="Proteomes" id="UP001144323">
    <property type="component" value="Unassembled WGS sequence"/>
</dbReference>
<dbReference type="EMBL" id="BSEC01000001">
    <property type="protein sequence ID" value="GLI91499.1"/>
    <property type="molecule type" value="Genomic_DNA"/>
</dbReference>
<dbReference type="AlphaFoldDB" id="A0A9W6GSZ8"/>
<evidence type="ECO:0000256" key="3">
    <source>
        <dbReference type="ARBA" id="ARBA00023004"/>
    </source>
</evidence>
<reference evidence="8" key="1">
    <citation type="journal article" date="2023" name="Int. J. Syst. Evol. Microbiol.">
        <title>Methylocystis iwaonis sp. nov., a type II methane-oxidizing bacterium from surface soil of a rice paddy field in Japan, and emended description of the genus Methylocystis (ex Whittenbury et al. 1970) Bowman et al. 1993.</title>
        <authorList>
            <person name="Kaise H."/>
            <person name="Sawadogo J.B."/>
            <person name="Alam M.S."/>
            <person name="Ueno C."/>
            <person name="Dianou D."/>
            <person name="Shinjo R."/>
            <person name="Asakawa S."/>
        </authorList>
    </citation>
    <scope>NUCLEOTIDE SEQUENCE</scope>
    <source>
        <strain evidence="8">LMG27198</strain>
    </source>
</reference>
<organism evidence="8 9">
    <name type="scientific">Methylocystis echinoides</name>
    <dbReference type="NCBI Taxonomy" id="29468"/>
    <lineage>
        <taxon>Bacteria</taxon>
        <taxon>Pseudomonadati</taxon>
        <taxon>Pseudomonadota</taxon>
        <taxon>Alphaproteobacteria</taxon>
        <taxon>Hyphomicrobiales</taxon>
        <taxon>Methylocystaceae</taxon>
        <taxon>Methylocystis</taxon>
    </lineage>
</organism>
<evidence type="ECO:0000313" key="7">
    <source>
        <dbReference type="EMBL" id="GLI91499.1"/>
    </source>
</evidence>
<proteinExistence type="predicted"/>
<evidence type="ECO:0000256" key="5">
    <source>
        <dbReference type="SAM" id="SignalP"/>
    </source>
</evidence>
<keyword evidence="1 4" id="KW-0349">Heme</keyword>
<sequence>MRSSLFGALALGVMTFVGASAVVAPALAEAPGDPKAVKSTDGKYFDAKGDPTYNVGADGTVDWYTFSGYRRYHAECHVCHGPNGGGSTYAPALKDSVKRFNYAEFAGIVIGGRQNGNSVMPAFADNKNAVCYIDDLYVYLRALSTGAIQPGRPEKKEAAPDAFKKAEADCMAAK</sequence>
<name>A0A9W6GSZ8_9HYPH</name>
<dbReference type="NCBIfam" id="TIGR03874">
    <property type="entry name" value="4cys_cytochr"/>
    <property type="match status" value="1"/>
</dbReference>
<evidence type="ECO:0000256" key="2">
    <source>
        <dbReference type="ARBA" id="ARBA00022723"/>
    </source>
</evidence>
<comment type="caution">
    <text evidence="8">The sequence shown here is derived from an EMBL/GenBank/DDBJ whole genome shotgun (WGS) entry which is preliminary data.</text>
</comment>
<dbReference type="GO" id="GO:0009055">
    <property type="term" value="F:electron transfer activity"/>
    <property type="evidence" value="ECO:0007669"/>
    <property type="project" value="InterPro"/>
</dbReference>
<evidence type="ECO:0000256" key="1">
    <source>
        <dbReference type="ARBA" id="ARBA00022617"/>
    </source>
</evidence>
<feature type="chain" id="PRO_5044703602" evidence="5">
    <location>
        <begin position="20"/>
        <end position="174"/>
    </location>
</feature>
<evidence type="ECO:0000313" key="9">
    <source>
        <dbReference type="Proteomes" id="UP001144323"/>
    </source>
</evidence>
<evidence type="ECO:0000313" key="8">
    <source>
        <dbReference type="EMBL" id="GLI92311.1"/>
    </source>
</evidence>
<keyword evidence="3 4" id="KW-0408">Iron</keyword>
<dbReference type="EMBL" id="BSEC01000001">
    <property type="protein sequence ID" value="GLI92311.1"/>
    <property type="molecule type" value="Genomic_DNA"/>
</dbReference>
<dbReference type="InterPro" id="IPR022411">
    <property type="entry name" value="C-typ_cyt_methanol_metab-rel"/>
</dbReference>
<accession>A0A9W6GSZ8</accession>
<dbReference type="GO" id="GO:0046872">
    <property type="term" value="F:metal ion binding"/>
    <property type="evidence" value="ECO:0007669"/>
    <property type="project" value="UniProtKB-KW"/>
</dbReference>